<keyword evidence="2" id="KW-1185">Reference proteome</keyword>
<protein>
    <submittedName>
        <fullName evidence="1">Uncharacterized protein</fullName>
    </submittedName>
</protein>
<evidence type="ECO:0000313" key="2">
    <source>
        <dbReference type="Proteomes" id="UP001157418"/>
    </source>
</evidence>
<reference evidence="1 2" key="1">
    <citation type="submission" date="2022-01" db="EMBL/GenBank/DDBJ databases">
        <authorList>
            <person name="Xiong W."/>
            <person name="Schranz E."/>
        </authorList>
    </citation>
    <scope>NUCLEOTIDE SEQUENCE [LARGE SCALE GENOMIC DNA]</scope>
</reference>
<sequence length="94" mass="10710">MLALTNFHLPPAYAYPHLLLQEQQQENMLYREKTPTKSTWTFPVNVLKLNTHGSSKGNSAPTFDSYLLQRYCLHLSLIALPFSSIDEQFSPAVV</sequence>
<name>A0AAU9MEL9_9ASTR</name>
<proteinExistence type="predicted"/>
<organism evidence="1 2">
    <name type="scientific">Lactuca virosa</name>
    <dbReference type="NCBI Taxonomy" id="75947"/>
    <lineage>
        <taxon>Eukaryota</taxon>
        <taxon>Viridiplantae</taxon>
        <taxon>Streptophyta</taxon>
        <taxon>Embryophyta</taxon>
        <taxon>Tracheophyta</taxon>
        <taxon>Spermatophyta</taxon>
        <taxon>Magnoliopsida</taxon>
        <taxon>eudicotyledons</taxon>
        <taxon>Gunneridae</taxon>
        <taxon>Pentapetalae</taxon>
        <taxon>asterids</taxon>
        <taxon>campanulids</taxon>
        <taxon>Asterales</taxon>
        <taxon>Asteraceae</taxon>
        <taxon>Cichorioideae</taxon>
        <taxon>Cichorieae</taxon>
        <taxon>Lactucinae</taxon>
        <taxon>Lactuca</taxon>
    </lineage>
</organism>
<dbReference type="AlphaFoldDB" id="A0AAU9MEL9"/>
<evidence type="ECO:0000313" key="1">
    <source>
        <dbReference type="EMBL" id="CAH1425112.1"/>
    </source>
</evidence>
<gene>
    <name evidence="1" type="ORF">LVIROSA_LOCUS12271</name>
</gene>
<comment type="caution">
    <text evidence="1">The sequence shown here is derived from an EMBL/GenBank/DDBJ whole genome shotgun (WGS) entry which is preliminary data.</text>
</comment>
<dbReference type="Proteomes" id="UP001157418">
    <property type="component" value="Unassembled WGS sequence"/>
</dbReference>
<accession>A0AAU9MEL9</accession>
<dbReference type="EMBL" id="CAKMRJ010002195">
    <property type="protein sequence ID" value="CAH1425112.1"/>
    <property type="molecule type" value="Genomic_DNA"/>
</dbReference>